<feature type="region of interest" description="Disordered" evidence="1">
    <location>
        <begin position="64"/>
        <end position="86"/>
    </location>
</feature>
<name>A0A8J3WYK4_9ACTN</name>
<accession>A0A8J3WYK4</accession>
<sequence>MPRPDPGTLSPLSERVGAMGGVRRRRGVRDGRILIATRTPKGRDLRGEADRAPPTIVERLDVELAESQDPRQAPTRVIAAASNATE</sequence>
<dbReference type="SUPFAM" id="SSF46785">
    <property type="entry name" value="Winged helix' DNA-binding domain"/>
    <property type="match status" value="1"/>
</dbReference>
<reference evidence="2" key="1">
    <citation type="submission" date="2021-01" db="EMBL/GenBank/DDBJ databases">
        <title>Whole genome shotgun sequence of Planobispora takensis NBRC 109077.</title>
        <authorList>
            <person name="Komaki H."/>
            <person name="Tamura T."/>
        </authorList>
    </citation>
    <scope>NUCLEOTIDE SEQUENCE</scope>
    <source>
        <strain evidence="2">NBRC 109077</strain>
    </source>
</reference>
<dbReference type="EMBL" id="BOOK01000044">
    <property type="protein sequence ID" value="GII03877.1"/>
    <property type="molecule type" value="Genomic_DNA"/>
</dbReference>
<feature type="region of interest" description="Disordered" evidence="1">
    <location>
        <begin position="1"/>
        <end position="25"/>
    </location>
</feature>
<protein>
    <submittedName>
        <fullName evidence="2">Uncharacterized protein</fullName>
    </submittedName>
</protein>
<evidence type="ECO:0000313" key="2">
    <source>
        <dbReference type="EMBL" id="GII03877.1"/>
    </source>
</evidence>
<organism evidence="2 3">
    <name type="scientific">Planobispora takensis</name>
    <dbReference type="NCBI Taxonomy" id="1367882"/>
    <lineage>
        <taxon>Bacteria</taxon>
        <taxon>Bacillati</taxon>
        <taxon>Actinomycetota</taxon>
        <taxon>Actinomycetes</taxon>
        <taxon>Streptosporangiales</taxon>
        <taxon>Streptosporangiaceae</taxon>
        <taxon>Planobispora</taxon>
    </lineage>
</organism>
<proteinExistence type="predicted"/>
<dbReference type="InterPro" id="IPR036390">
    <property type="entry name" value="WH_DNA-bd_sf"/>
</dbReference>
<keyword evidence="3" id="KW-1185">Reference proteome</keyword>
<comment type="caution">
    <text evidence="2">The sequence shown here is derived from an EMBL/GenBank/DDBJ whole genome shotgun (WGS) entry which is preliminary data.</text>
</comment>
<evidence type="ECO:0000256" key="1">
    <source>
        <dbReference type="SAM" id="MobiDB-lite"/>
    </source>
</evidence>
<evidence type="ECO:0000313" key="3">
    <source>
        <dbReference type="Proteomes" id="UP000634476"/>
    </source>
</evidence>
<dbReference type="AlphaFoldDB" id="A0A8J3WYK4"/>
<dbReference type="Proteomes" id="UP000634476">
    <property type="component" value="Unassembled WGS sequence"/>
</dbReference>
<gene>
    <name evidence="2" type="ORF">Pta02_58850</name>
</gene>